<dbReference type="PANTHER" id="PTHR30383:SF29">
    <property type="entry name" value="SGNH HYDROLASE-TYPE ESTERASE DOMAIN-CONTAINING PROTEIN"/>
    <property type="match status" value="1"/>
</dbReference>
<dbReference type="InterPro" id="IPR013830">
    <property type="entry name" value="SGNH_hydro"/>
</dbReference>
<dbReference type="InterPro" id="IPR051532">
    <property type="entry name" value="Ester_Hydrolysis_Enzymes"/>
</dbReference>
<dbReference type="AlphaFoldDB" id="A0A413T1I1"/>
<evidence type="ECO:0000313" key="2">
    <source>
        <dbReference type="EMBL" id="RHA76750.1"/>
    </source>
</evidence>
<protein>
    <recommendedName>
        <fullName evidence="1">SGNH hydrolase-type esterase domain-containing protein</fullName>
    </recommendedName>
</protein>
<evidence type="ECO:0000313" key="3">
    <source>
        <dbReference type="Proteomes" id="UP000283855"/>
    </source>
</evidence>
<accession>A0A413T1I1</accession>
<dbReference type="Pfam" id="PF13472">
    <property type="entry name" value="Lipase_GDSL_2"/>
    <property type="match status" value="1"/>
</dbReference>
<dbReference type="SUPFAM" id="SSF52266">
    <property type="entry name" value="SGNH hydrolase"/>
    <property type="match status" value="1"/>
</dbReference>
<dbReference type="Proteomes" id="UP000283855">
    <property type="component" value="Unassembled WGS sequence"/>
</dbReference>
<dbReference type="Gene3D" id="3.40.50.1110">
    <property type="entry name" value="SGNH hydrolase"/>
    <property type="match status" value="1"/>
</dbReference>
<organism evidence="2 3">
    <name type="scientific">Phocaeicola coprophilus</name>
    <dbReference type="NCBI Taxonomy" id="387090"/>
    <lineage>
        <taxon>Bacteria</taxon>
        <taxon>Pseudomonadati</taxon>
        <taxon>Bacteroidota</taxon>
        <taxon>Bacteroidia</taxon>
        <taxon>Bacteroidales</taxon>
        <taxon>Bacteroidaceae</taxon>
        <taxon>Phocaeicola</taxon>
    </lineage>
</organism>
<dbReference type="InterPro" id="IPR036514">
    <property type="entry name" value="SGNH_hydro_sf"/>
</dbReference>
<feature type="domain" description="SGNH hydrolase-type esterase" evidence="1">
    <location>
        <begin position="139"/>
        <end position="302"/>
    </location>
</feature>
<comment type="caution">
    <text evidence="2">The sequence shown here is derived from an EMBL/GenBank/DDBJ whole genome shotgun (WGS) entry which is preliminary data.</text>
</comment>
<dbReference type="EMBL" id="QSFT01000009">
    <property type="protein sequence ID" value="RHA76750.1"/>
    <property type="molecule type" value="Genomic_DNA"/>
</dbReference>
<proteinExistence type="predicted"/>
<reference evidence="2 3" key="1">
    <citation type="submission" date="2018-08" db="EMBL/GenBank/DDBJ databases">
        <title>A genome reference for cultivated species of the human gut microbiota.</title>
        <authorList>
            <person name="Zou Y."/>
            <person name="Xue W."/>
            <person name="Luo G."/>
        </authorList>
    </citation>
    <scope>NUCLEOTIDE SEQUENCE [LARGE SCALE GENOMIC DNA]</scope>
    <source>
        <strain evidence="2 3">AM42-38</strain>
    </source>
</reference>
<evidence type="ECO:0000259" key="1">
    <source>
        <dbReference type="Pfam" id="PF13472"/>
    </source>
</evidence>
<dbReference type="PANTHER" id="PTHR30383">
    <property type="entry name" value="THIOESTERASE 1/PROTEASE 1/LYSOPHOSPHOLIPASE L1"/>
    <property type="match status" value="1"/>
</dbReference>
<gene>
    <name evidence="2" type="ORF">DW921_06115</name>
</gene>
<dbReference type="CDD" id="cd01825">
    <property type="entry name" value="SGNH_hydrolase_peri1"/>
    <property type="match status" value="1"/>
</dbReference>
<sequence>MRNAKPMKLSSTGIWKLFWIVLLCLPGWKEMHAQDPLPEQPPHDKNSGPVYSSSEMQKLMRFVEVEDPMPASFKNTQENRIDDPTGSLNAFWESLQRLDRPVRIVHIGDSHVRGHVFPYIMRKALEADFGSEAVVDQPVTYRSSGLAQETGVSGIVYHIMGINGATCASFSTPENLHAVAGLDPDLIIVSFGTNEAHGRNYSAEEHRRQLTSFFTELKNRCPHAAFLLTTPPGAYMRSGRRGKTINTRTPRVVETEKRFAADNGLALWDLYDIAGGQERACRNWTAANMFQRDRIHFTQEGYVLQGLLLHEAFIKAYNDYVATKLD</sequence>
<dbReference type="GO" id="GO:0016788">
    <property type="term" value="F:hydrolase activity, acting on ester bonds"/>
    <property type="evidence" value="ECO:0007669"/>
    <property type="project" value="UniProtKB-ARBA"/>
</dbReference>
<name>A0A413T1I1_9BACT</name>